<dbReference type="Gene3D" id="3.20.20.450">
    <property type="entry name" value="EAL domain"/>
    <property type="match status" value="1"/>
</dbReference>
<protein>
    <submittedName>
        <fullName evidence="3">EAL domain-containing protein</fullName>
    </submittedName>
</protein>
<dbReference type="CDD" id="cd01948">
    <property type="entry name" value="EAL"/>
    <property type="match status" value="1"/>
</dbReference>
<evidence type="ECO:0000256" key="1">
    <source>
        <dbReference type="SAM" id="MobiDB-lite"/>
    </source>
</evidence>
<organism evidence="3 4">
    <name type="scientific">Microvirga terricola</name>
    <dbReference type="NCBI Taxonomy" id="2719797"/>
    <lineage>
        <taxon>Bacteria</taxon>
        <taxon>Pseudomonadati</taxon>
        <taxon>Pseudomonadota</taxon>
        <taxon>Alphaproteobacteria</taxon>
        <taxon>Hyphomicrobiales</taxon>
        <taxon>Methylobacteriaceae</taxon>
        <taxon>Microvirga</taxon>
    </lineage>
</organism>
<accession>A0ABX0V5J3</accession>
<dbReference type="InterPro" id="IPR035919">
    <property type="entry name" value="EAL_sf"/>
</dbReference>
<gene>
    <name evidence="3" type="ORF">HB375_00585</name>
</gene>
<dbReference type="Proteomes" id="UP000707352">
    <property type="component" value="Unassembled WGS sequence"/>
</dbReference>
<proteinExistence type="predicted"/>
<evidence type="ECO:0000313" key="4">
    <source>
        <dbReference type="Proteomes" id="UP000707352"/>
    </source>
</evidence>
<dbReference type="Pfam" id="PF00563">
    <property type="entry name" value="EAL"/>
    <property type="match status" value="1"/>
</dbReference>
<comment type="caution">
    <text evidence="3">The sequence shown here is derived from an EMBL/GenBank/DDBJ whole genome shotgun (WGS) entry which is preliminary data.</text>
</comment>
<dbReference type="InterPro" id="IPR029787">
    <property type="entry name" value="Nucleotide_cyclase"/>
</dbReference>
<dbReference type="PANTHER" id="PTHR33121">
    <property type="entry name" value="CYCLIC DI-GMP PHOSPHODIESTERASE PDEF"/>
    <property type="match status" value="1"/>
</dbReference>
<evidence type="ECO:0000259" key="2">
    <source>
        <dbReference type="PROSITE" id="PS50883"/>
    </source>
</evidence>
<keyword evidence="4" id="KW-1185">Reference proteome</keyword>
<sequence length="537" mass="57433">MTTRRHGRAGIFKGASRTSRKRQAPTGPQSALTALGGIAYRWDTATDVLTWGPNAAALFGLGATALPRTGHALSQMVEPGSGPDRETDPTGSYDIRYALRFGPDHVVMVQDSGRRQEAASGGSALVRGVMRIDPRAGARDLLPASINARSALLTRLQDDINEALRFSHSCALIVGTLDDESDAMEDMARAARPLMRRRDHLTVLAPNSFALVLTTCPASDAGSAMKRLGQLLESYPHLRLGAACAPEHSFDAPALLRAAEQALDEACSRNAPAILHDPRKYTRGPAPALRHAPYDLIAAVNDRRVTLATRPMADAHSRQTALLQAGPALVASDGRLIHLGPTPLLAEANLALLVDGRMLELAAQYLVRHPDERLVLPIADATFHDGEWLTMLAAHLGARPGIASRLMIEISETAVIDSGPARGRLDAMKALGIGLALGGFGVGHVTATHLQILPFDLLKVDGVFSQCLKRSTDDRLFVSTLVDLAHHLGMATAAEWVDDDETAHLLQSLGVDYLQGGAFGDFTQQPSEGRARQRMTG</sequence>
<feature type="region of interest" description="Disordered" evidence="1">
    <location>
        <begin position="1"/>
        <end position="30"/>
    </location>
</feature>
<dbReference type="PANTHER" id="PTHR33121:SF79">
    <property type="entry name" value="CYCLIC DI-GMP PHOSPHODIESTERASE PDED-RELATED"/>
    <property type="match status" value="1"/>
</dbReference>
<dbReference type="PROSITE" id="PS50883">
    <property type="entry name" value="EAL"/>
    <property type="match status" value="1"/>
</dbReference>
<reference evidence="3 4" key="1">
    <citation type="submission" date="2020-03" db="EMBL/GenBank/DDBJ databases">
        <title>The genome sequence of Microvirga sp. c23x22.</title>
        <authorList>
            <person name="Zhang X."/>
        </authorList>
    </citation>
    <scope>NUCLEOTIDE SEQUENCE [LARGE SCALE GENOMIC DNA]</scope>
    <source>
        <strain evidence="4">c23x22</strain>
    </source>
</reference>
<dbReference type="SUPFAM" id="SSF55073">
    <property type="entry name" value="Nucleotide cyclase"/>
    <property type="match status" value="1"/>
</dbReference>
<dbReference type="InterPro" id="IPR001633">
    <property type="entry name" value="EAL_dom"/>
</dbReference>
<name>A0ABX0V5J3_9HYPH</name>
<dbReference type="InterPro" id="IPR050706">
    <property type="entry name" value="Cyclic-di-GMP_PDE-like"/>
</dbReference>
<dbReference type="EMBL" id="JAATJS010000001">
    <property type="protein sequence ID" value="NIX75107.1"/>
    <property type="molecule type" value="Genomic_DNA"/>
</dbReference>
<evidence type="ECO:0000313" key="3">
    <source>
        <dbReference type="EMBL" id="NIX75107.1"/>
    </source>
</evidence>
<dbReference type="RefSeq" id="WP_167670968.1">
    <property type="nucleotide sequence ID" value="NZ_JAATJS010000001.1"/>
</dbReference>
<dbReference type="SUPFAM" id="SSF141868">
    <property type="entry name" value="EAL domain-like"/>
    <property type="match status" value="1"/>
</dbReference>
<dbReference type="SMART" id="SM00052">
    <property type="entry name" value="EAL"/>
    <property type="match status" value="1"/>
</dbReference>
<feature type="domain" description="EAL" evidence="2">
    <location>
        <begin position="289"/>
        <end position="536"/>
    </location>
</feature>